<comment type="caution">
    <text evidence="12">The sequence shown here is derived from an EMBL/GenBank/DDBJ whole genome shotgun (WGS) entry which is preliminary data.</text>
</comment>
<dbReference type="PANTHER" id="PTHR24228">
    <property type="entry name" value="B2 BRADYKININ RECEPTOR/ANGIOTENSIN II RECEPTOR"/>
    <property type="match status" value="1"/>
</dbReference>
<accession>A0A9Q0S1T4</accession>
<dbReference type="GO" id="GO:0005886">
    <property type="term" value="C:plasma membrane"/>
    <property type="evidence" value="ECO:0007669"/>
    <property type="project" value="UniProtKB-SubCell"/>
</dbReference>
<dbReference type="EMBL" id="WJQU01000003">
    <property type="protein sequence ID" value="KAJ6640233.1"/>
    <property type="molecule type" value="Genomic_DNA"/>
</dbReference>
<evidence type="ECO:0000256" key="1">
    <source>
        <dbReference type="ARBA" id="ARBA00004651"/>
    </source>
</evidence>
<dbReference type="PRINTS" id="PR00237">
    <property type="entry name" value="GPCRRHODOPSN"/>
</dbReference>
<evidence type="ECO:0000256" key="9">
    <source>
        <dbReference type="ARBA" id="ARBA00023224"/>
    </source>
</evidence>
<sequence>MESTTTVVAYSNAAIQFAATCACIFAVVGTLGNSVTACAILRKPKLRRHPISAFVLSLCFSDLLFCSIVLPLSASRYICKAWIFGDALCKLFAVITYSTVAISLLSLIGILLNRFSLFRCYKYYTSLYSRWSVVVQLLIIWVSSISFMLPPLLGVWGELGLKESTFSCTILKKDGESIKPLLFVCGFFLPCIFIIFCYLSIYCVVRRKDHKFDRDDDFKKSSESCCGRGDARFTSMITIVFASFLICFLPLTITNVIDEDERYPWITILTSVLAWASRVANPFIYAATNKVYRKAYRQLLATCHLVGPLLPRKGRNESSAV</sequence>
<dbReference type="Proteomes" id="UP001151699">
    <property type="component" value="Chromosome X"/>
</dbReference>
<keyword evidence="13" id="KW-1185">Reference proteome</keyword>
<dbReference type="InterPro" id="IPR000276">
    <property type="entry name" value="GPCR_Rhodpsn"/>
</dbReference>
<feature type="transmembrane region" description="Helical" evidence="10">
    <location>
        <begin position="133"/>
        <end position="153"/>
    </location>
</feature>
<evidence type="ECO:0000256" key="6">
    <source>
        <dbReference type="ARBA" id="ARBA00023040"/>
    </source>
</evidence>
<feature type="transmembrane region" description="Helical" evidence="10">
    <location>
        <begin position="237"/>
        <end position="257"/>
    </location>
</feature>
<dbReference type="PANTHER" id="PTHR24228:SF71">
    <property type="entry name" value="PROTEIN TRAPPED IN ENDODERM-1"/>
    <property type="match status" value="1"/>
</dbReference>
<evidence type="ECO:0000313" key="12">
    <source>
        <dbReference type="EMBL" id="KAJ6640233.1"/>
    </source>
</evidence>
<feature type="transmembrane region" description="Helical" evidence="10">
    <location>
        <begin position="181"/>
        <end position="205"/>
    </location>
</feature>
<proteinExistence type="inferred from homology"/>
<comment type="subcellular location">
    <subcellularLocation>
        <location evidence="1">Cell membrane</location>
        <topology evidence="1">Multi-pass membrane protein</topology>
    </subcellularLocation>
</comment>
<protein>
    <submittedName>
        <fullName evidence="12">Protein trapped in endoderm-1</fullName>
    </submittedName>
</protein>
<evidence type="ECO:0000313" key="13">
    <source>
        <dbReference type="Proteomes" id="UP001151699"/>
    </source>
</evidence>
<evidence type="ECO:0000256" key="8">
    <source>
        <dbReference type="ARBA" id="ARBA00023170"/>
    </source>
</evidence>
<evidence type="ECO:0000256" key="5">
    <source>
        <dbReference type="ARBA" id="ARBA00022989"/>
    </source>
</evidence>
<dbReference type="PROSITE" id="PS50262">
    <property type="entry name" value="G_PROTEIN_RECEP_F1_2"/>
    <property type="match status" value="1"/>
</dbReference>
<keyword evidence="5 10" id="KW-1133">Transmembrane helix</keyword>
<keyword evidence="9" id="KW-0807">Transducer</keyword>
<feature type="transmembrane region" description="Helical" evidence="10">
    <location>
        <begin position="15"/>
        <end position="41"/>
    </location>
</feature>
<feature type="transmembrane region" description="Helical" evidence="10">
    <location>
        <begin position="92"/>
        <end position="112"/>
    </location>
</feature>
<dbReference type="GO" id="GO:0004930">
    <property type="term" value="F:G protein-coupled receptor activity"/>
    <property type="evidence" value="ECO:0007669"/>
    <property type="project" value="UniProtKB-KW"/>
</dbReference>
<dbReference type="Pfam" id="PF00001">
    <property type="entry name" value="7tm_1"/>
    <property type="match status" value="1"/>
</dbReference>
<dbReference type="InterPro" id="IPR017452">
    <property type="entry name" value="GPCR_Rhodpsn_7TM"/>
</dbReference>
<dbReference type="Gene3D" id="1.20.1070.10">
    <property type="entry name" value="Rhodopsin 7-helix transmembrane proteins"/>
    <property type="match status" value="1"/>
</dbReference>
<dbReference type="SUPFAM" id="SSF81321">
    <property type="entry name" value="Family A G protein-coupled receptor-like"/>
    <property type="match status" value="1"/>
</dbReference>
<gene>
    <name evidence="12" type="primary">Tre1_1</name>
    <name evidence="12" type="ORF">Bhyg_12983</name>
</gene>
<feature type="transmembrane region" description="Helical" evidence="10">
    <location>
        <begin position="53"/>
        <end position="72"/>
    </location>
</feature>
<keyword evidence="8" id="KW-0675">Receptor</keyword>
<dbReference type="OrthoDB" id="6117944at2759"/>
<keyword evidence="3" id="KW-1003">Cell membrane</keyword>
<keyword evidence="4 10" id="KW-0812">Transmembrane</keyword>
<organism evidence="12 13">
    <name type="scientific">Pseudolycoriella hygida</name>
    <dbReference type="NCBI Taxonomy" id="35572"/>
    <lineage>
        <taxon>Eukaryota</taxon>
        <taxon>Metazoa</taxon>
        <taxon>Ecdysozoa</taxon>
        <taxon>Arthropoda</taxon>
        <taxon>Hexapoda</taxon>
        <taxon>Insecta</taxon>
        <taxon>Pterygota</taxon>
        <taxon>Neoptera</taxon>
        <taxon>Endopterygota</taxon>
        <taxon>Diptera</taxon>
        <taxon>Nematocera</taxon>
        <taxon>Sciaroidea</taxon>
        <taxon>Sciaridae</taxon>
        <taxon>Pseudolycoriella</taxon>
    </lineage>
</organism>
<evidence type="ECO:0000256" key="3">
    <source>
        <dbReference type="ARBA" id="ARBA00022475"/>
    </source>
</evidence>
<dbReference type="SMART" id="SM01381">
    <property type="entry name" value="7TM_GPCR_Srsx"/>
    <property type="match status" value="1"/>
</dbReference>
<name>A0A9Q0S1T4_9DIPT</name>
<evidence type="ECO:0000256" key="2">
    <source>
        <dbReference type="ARBA" id="ARBA00010663"/>
    </source>
</evidence>
<feature type="domain" description="G-protein coupled receptors family 1 profile" evidence="11">
    <location>
        <begin position="32"/>
        <end position="285"/>
    </location>
</feature>
<keyword evidence="6" id="KW-0297">G-protein coupled receptor</keyword>
<dbReference type="AlphaFoldDB" id="A0A9Q0S1T4"/>
<evidence type="ECO:0000256" key="4">
    <source>
        <dbReference type="ARBA" id="ARBA00022692"/>
    </source>
</evidence>
<feature type="transmembrane region" description="Helical" evidence="10">
    <location>
        <begin position="263"/>
        <end position="287"/>
    </location>
</feature>
<evidence type="ECO:0000259" key="11">
    <source>
        <dbReference type="PROSITE" id="PS50262"/>
    </source>
</evidence>
<keyword evidence="7 10" id="KW-0472">Membrane</keyword>
<evidence type="ECO:0000256" key="7">
    <source>
        <dbReference type="ARBA" id="ARBA00023136"/>
    </source>
</evidence>
<evidence type="ECO:0000256" key="10">
    <source>
        <dbReference type="SAM" id="Phobius"/>
    </source>
</evidence>
<comment type="similarity">
    <text evidence="2">Belongs to the G-protein coupled receptor 1 family.</text>
</comment>
<reference evidence="12" key="1">
    <citation type="submission" date="2022-07" db="EMBL/GenBank/DDBJ databases">
        <authorList>
            <person name="Trinca V."/>
            <person name="Uliana J.V.C."/>
            <person name="Torres T.T."/>
            <person name="Ward R.J."/>
            <person name="Monesi N."/>
        </authorList>
    </citation>
    <scope>NUCLEOTIDE SEQUENCE</scope>
    <source>
        <strain evidence="12">HSMRA1968</strain>
        <tissue evidence="12">Whole embryos</tissue>
    </source>
</reference>